<accession>Q1MR42</accession>
<dbReference type="eggNOG" id="COG0627">
    <property type="taxonomic scope" value="Bacteria"/>
</dbReference>
<dbReference type="ESTHER" id="lawip-q1mr42">
    <property type="family name" value="A85-EsteraseD-FGH"/>
</dbReference>
<keyword evidence="7" id="KW-1133">Transmembrane helix</keyword>
<evidence type="ECO:0000313" key="9">
    <source>
        <dbReference type="Proteomes" id="UP000002430"/>
    </source>
</evidence>
<dbReference type="AlphaFoldDB" id="Q1MR42"/>
<dbReference type="SUPFAM" id="SSF53474">
    <property type="entry name" value="alpha/beta-Hydrolases"/>
    <property type="match status" value="1"/>
</dbReference>
<keyword evidence="7" id="KW-0812">Transmembrane</keyword>
<comment type="catalytic activity">
    <reaction evidence="5">
        <text>S-formylglutathione + H2O = formate + glutathione + H(+)</text>
        <dbReference type="Rhea" id="RHEA:14961"/>
        <dbReference type="ChEBI" id="CHEBI:15377"/>
        <dbReference type="ChEBI" id="CHEBI:15378"/>
        <dbReference type="ChEBI" id="CHEBI:15740"/>
        <dbReference type="ChEBI" id="CHEBI:57688"/>
        <dbReference type="ChEBI" id="CHEBI:57925"/>
        <dbReference type="EC" id="3.1.2.12"/>
    </reaction>
</comment>
<dbReference type="InterPro" id="IPR000801">
    <property type="entry name" value="Esterase-like"/>
</dbReference>
<evidence type="ECO:0000256" key="3">
    <source>
        <dbReference type="ARBA" id="ARBA00022487"/>
    </source>
</evidence>
<gene>
    <name evidence="8" type="ordered locus">LI0480</name>
</gene>
<evidence type="ECO:0000256" key="7">
    <source>
        <dbReference type="SAM" id="Phobius"/>
    </source>
</evidence>
<keyword evidence="7" id="KW-0472">Membrane</keyword>
<keyword evidence="9" id="KW-1185">Reference proteome</keyword>
<evidence type="ECO:0000313" key="8">
    <source>
        <dbReference type="EMBL" id="CAJ54534.1"/>
    </source>
</evidence>
<dbReference type="GO" id="GO:0005829">
    <property type="term" value="C:cytosol"/>
    <property type="evidence" value="ECO:0007669"/>
    <property type="project" value="TreeGrafter"/>
</dbReference>
<dbReference type="InterPro" id="IPR007407">
    <property type="entry name" value="DUF459"/>
</dbReference>
<dbReference type="Gene3D" id="3.40.50.1110">
    <property type="entry name" value="SGNH hydrolase"/>
    <property type="match status" value="1"/>
</dbReference>
<reference evidence="8 9" key="1">
    <citation type="submission" date="2005-11" db="EMBL/GenBank/DDBJ databases">
        <title>The complete genome sequence of Lawsonia intracellularis: the causative agent of proliferative enteropathy.</title>
        <authorList>
            <person name="Kaur K."/>
            <person name="Zhang Q."/>
            <person name="Beckler D."/>
            <person name="Munir S."/>
            <person name="Li L."/>
            <person name="Kinsley K."/>
            <person name="Herron L."/>
            <person name="Peterson A."/>
            <person name="May B."/>
            <person name="Singh S."/>
            <person name="Gebhart C."/>
            <person name="Kapur V."/>
        </authorList>
    </citation>
    <scope>NUCLEOTIDE SEQUENCE [LARGE SCALE GENOMIC DNA]</scope>
    <source>
        <strain evidence="8 9">PHE/MN1-00</strain>
    </source>
</reference>
<feature type="transmembrane region" description="Helical" evidence="7">
    <location>
        <begin position="12"/>
        <end position="31"/>
    </location>
</feature>
<dbReference type="GO" id="GO:0018738">
    <property type="term" value="F:S-formylglutathione hydrolase activity"/>
    <property type="evidence" value="ECO:0007669"/>
    <property type="project" value="UniProtKB-EC"/>
</dbReference>
<proteinExistence type="inferred from homology"/>
<dbReference type="InterPro" id="IPR029058">
    <property type="entry name" value="AB_hydrolase_fold"/>
</dbReference>
<dbReference type="EC" id="3.1.2.12" evidence="2"/>
<name>Q1MR42_LAWIP</name>
<dbReference type="PANTHER" id="PTHR10061:SF0">
    <property type="entry name" value="S-FORMYLGLUTATHIONE HYDROLASE"/>
    <property type="match status" value="1"/>
</dbReference>
<dbReference type="eggNOG" id="COG2845">
    <property type="taxonomic scope" value="Bacteria"/>
</dbReference>
<dbReference type="OrthoDB" id="445620at2"/>
<dbReference type="KEGG" id="lip:LI0480"/>
<dbReference type="InterPro" id="IPR014186">
    <property type="entry name" value="S-formylglutathione_hydrol"/>
</dbReference>
<dbReference type="PANTHER" id="PTHR10061">
    <property type="entry name" value="S-FORMYLGLUTATHIONE HYDROLASE"/>
    <property type="match status" value="1"/>
</dbReference>
<dbReference type="GO" id="GO:0052689">
    <property type="term" value="F:carboxylic ester hydrolase activity"/>
    <property type="evidence" value="ECO:0007669"/>
    <property type="project" value="UniProtKB-KW"/>
</dbReference>
<dbReference type="STRING" id="363253.LI0480"/>
<dbReference type="Gene3D" id="3.40.50.1820">
    <property type="entry name" value="alpha/beta hydrolase"/>
    <property type="match status" value="1"/>
</dbReference>
<evidence type="ECO:0000256" key="2">
    <source>
        <dbReference type="ARBA" id="ARBA00012479"/>
    </source>
</evidence>
<dbReference type="Pfam" id="PF04311">
    <property type="entry name" value="DUF459"/>
    <property type="match status" value="1"/>
</dbReference>
<keyword evidence="3" id="KW-0719">Serine esterase</keyword>
<keyword evidence="4" id="KW-0378">Hydrolase</keyword>
<evidence type="ECO:0000256" key="5">
    <source>
        <dbReference type="ARBA" id="ARBA00047590"/>
    </source>
</evidence>
<feature type="region of interest" description="Disordered" evidence="6">
    <location>
        <begin position="130"/>
        <end position="165"/>
    </location>
</feature>
<dbReference type="Pfam" id="PF00756">
    <property type="entry name" value="Esterase"/>
    <property type="match status" value="1"/>
</dbReference>
<dbReference type="CDD" id="cd01829">
    <property type="entry name" value="SGNH_hydrolase_peri2"/>
    <property type="match status" value="1"/>
</dbReference>
<organism evidence="8 9">
    <name type="scientific">Lawsonia intracellularis (strain PHE/MN1-00)</name>
    <dbReference type="NCBI Taxonomy" id="363253"/>
    <lineage>
        <taxon>Bacteria</taxon>
        <taxon>Pseudomonadati</taxon>
        <taxon>Thermodesulfobacteriota</taxon>
        <taxon>Desulfovibrionia</taxon>
        <taxon>Desulfovibrionales</taxon>
        <taxon>Desulfovibrionaceae</taxon>
        <taxon>Lawsonia</taxon>
    </lineage>
</organism>
<evidence type="ECO:0000256" key="1">
    <source>
        <dbReference type="ARBA" id="ARBA00005622"/>
    </source>
</evidence>
<dbReference type="GO" id="GO:0046294">
    <property type="term" value="P:formaldehyde catabolic process"/>
    <property type="evidence" value="ECO:0007669"/>
    <property type="project" value="InterPro"/>
</dbReference>
<dbReference type="InterPro" id="IPR036514">
    <property type="entry name" value="SGNH_hydro_sf"/>
</dbReference>
<dbReference type="EMBL" id="AM180252">
    <property type="protein sequence ID" value="CAJ54534.1"/>
    <property type="molecule type" value="Genomic_DNA"/>
</dbReference>
<comment type="similarity">
    <text evidence="1">Belongs to the esterase D family.</text>
</comment>
<dbReference type="HOGENOM" id="CLU_419661_0_0_7"/>
<dbReference type="Proteomes" id="UP000002430">
    <property type="component" value="Chromosome"/>
</dbReference>
<protein>
    <recommendedName>
        <fullName evidence="2">S-formylglutathione hydrolase</fullName>
        <ecNumber evidence="2">3.1.2.12</ecNumber>
    </recommendedName>
</protein>
<dbReference type="RefSeq" id="WP_011526564.1">
    <property type="nucleotide sequence ID" value="NC_008011.1"/>
</dbReference>
<sequence>MVKQKKITSTQLTPSRSIIIYIVTLFILLLLDTGRVIPILNRLSSDFPSISIAAQFIQKTAEISKLTELSAFESTIIKQVSLNTVIGEIPVHNSYPQQEKGEEDTSHSHPEKFEEACKMQQDAVMDHTEPHLTNELSPPLTSTPNLEGNKSETLSTSPINTIDQSIPTNNNNTILIIGDSMINEGLGPVLQKTLHNQYPFKVIREGKYSTGLSRPDYFNWPERLTFLVNKHHPKLIILCLGANDAQDIFDDKNHRYHPGSQEWKKIYTNRAKHLLNIATSQGAYVIWAGLPIMGKVPYATRIQYVSECQKKACDETVNTQFIDTQSVLATPQGKYTTYTQESNKHIRLRAKDKIHVTEAGGRLLMNHLMPYIKQSLETITVNNTKDNKQDLYTSNAENDIVIYIPSSIQQASIPCSVFIPQNKSQEKYPVLLLLHGVGCTNEIWKQMTGDLLQQLATFHSIVIIAPDGGKNSWYVDSPLIQTSQIESFIINELKPTMLEQLPIIDKWSIAGISMGGHGAITLGLRHPMLYTSMSAINGVLNLMVHPHEWGIKNVLGELSDSQQLWESYSAYHLIDNISKEDVPPMLISINLTDPALDENRCFFHKATKLNLPIQYSETSSDQYWDYCLYQLPIHIGFHAKKLHHHNELSQNND</sequence>
<evidence type="ECO:0000256" key="6">
    <source>
        <dbReference type="SAM" id="MobiDB-lite"/>
    </source>
</evidence>
<dbReference type="SUPFAM" id="SSF52266">
    <property type="entry name" value="SGNH hydrolase"/>
    <property type="match status" value="1"/>
</dbReference>
<feature type="compositionally biased region" description="Polar residues" evidence="6">
    <location>
        <begin position="134"/>
        <end position="165"/>
    </location>
</feature>
<evidence type="ECO:0000256" key="4">
    <source>
        <dbReference type="ARBA" id="ARBA00022801"/>
    </source>
</evidence>